<comment type="subcellular location">
    <subcellularLocation>
        <location evidence="7">Cytoplasm</location>
        <location evidence="7">Nucleoid</location>
    </subcellularLocation>
</comment>
<keyword evidence="3" id="KW-0677">Repeat</keyword>
<dbReference type="Gene3D" id="3.40.1550.20">
    <property type="entry name" value="Transcriptional regulator MraZ domain"/>
    <property type="match status" value="1"/>
</dbReference>
<keyword evidence="9" id="KW-0131">Cell cycle</keyword>
<evidence type="ECO:0000256" key="5">
    <source>
        <dbReference type="ARBA" id="ARBA00023125"/>
    </source>
</evidence>
<evidence type="ECO:0000256" key="1">
    <source>
        <dbReference type="ARBA" id="ARBA00013860"/>
    </source>
</evidence>
<dbReference type="SUPFAM" id="SSF89447">
    <property type="entry name" value="AbrB/MazE/MraZ-like"/>
    <property type="match status" value="1"/>
</dbReference>
<dbReference type="InterPro" id="IPR038619">
    <property type="entry name" value="MraZ_sf"/>
</dbReference>
<keyword evidence="2 7" id="KW-0963">Cytoplasm</keyword>
<dbReference type="GO" id="GO:0009295">
    <property type="term" value="C:nucleoid"/>
    <property type="evidence" value="ECO:0007669"/>
    <property type="project" value="UniProtKB-SubCell"/>
</dbReference>
<dbReference type="eggNOG" id="COG2001">
    <property type="taxonomic scope" value="Bacteria"/>
</dbReference>
<proteinExistence type="inferred from homology"/>
<dbReference type="InterPro" id="IPR007159">
    <property type="entry name" value="SpoVT-AbrB_dom"/>
</dbReference>
<sequence length="194" mass="22316">MIFLKNYWEESIFWLLLVQSGKKWSKVVECENHFITFVFTSSRKKKRNGIMFNSHYDCKLDPKGRLALPSKIKGAIPEANGSTLMLRMAEDRCLALYPLVEYRKLENQIKSLNINNPEQRALQRAFFNSVVDVELDSAGRILIPKQFQAYATLEKEVVVAGNGTRIEIWNPENHAKHVIPDPADLSALMEKYLS</sequence>
<keyword evidence="5 7" id="KW-0238">DNA-binding</keyword>
<dbReference type="EMBL" id="LJXT01000037">
    <property type="protein sequence ID" value="KPQ16736.1"/>
    <property type="molecule type" value="Genomic_DNA"/>
</dbReference>
<dbReference type="NCBIfam" id="TIGR00242">
    <property type="entry name" value="division/cell wall cluster transcriptional repressor MraZ"/>
    <property type="match status" value="1"/>
</dbReference>
<name>A0A0P7Y9F6_9BACT</name>
<dbReference type="PANTHER" id="PTHR34701">
    <property type="entry name" value="TRANSCRIPTIONAL REGULATOR MRAZ"/>
    <property type="match status" value="1"/>
</dbReference>
<comment type="similarity">
    <text evidence="7">Belongs to the MraZ family.</text>
</comment>
<dbReference type="HAMAP" id="MF_01008">
    <property type="entry name" value="MraZ"/>
    <property type="match status" value="1"/>
</dbReference>
<evidence type="ECO:0000256" key="3">
    <source>
        <dbReference type="ARBA" id="ARBA00022737"/>
    </source>
</evidence>
<dbReference type="InterPro" id="IPR035642">
    <property type="entry name" value="MraZ_N"/>
</dbReference>
<evidence type="ECO:0000256" key="7">
    <source>
        <dbReference type="HAMAP-Rule" id="MF_01008"/>
    </source>
</evidence>
<evidence type="ECO:0000259" key="8">
    <source>
        <dbReference type="PROSITE" id="PS51740"/>
    </source>
</evidence>
<gene>
    <name evidence="7 9" type="primary">mraZ</name>
    <name evidence="9" type="ORF">HLUCCX10_07615</name>
</gene>
<feature type="domain" description="SpoVT-AbrB" evidence="8">
    <location>
        <begin position="130"/>
        <end position="173"/>
    </location>
</feature>
<dbReference type="AlphaFoldDB" id="A0A0P7Y9F6"/>
<dbReference type="InterPro" id="IPR003444">
    <property type="entry name" value="MraZ"/>
</dbReference>
<keyword evidence="9" id="KW-0132">Cell division</keyword>
<dbReference type="GO" id="GO:0005737">
    <property type="term" value="C:cytoplasm"/>
    <property type="evidence" value="ECO:0007669"/>
    <property type="project" value="UniProtKB-UniRule"/>
</dbReference>
<dbReference type="Pfam" id="PF02381">
    <property type="entry name" value="MraZ"/>
    <property type="match status" value="2"/>
</dbReference>
<dbReference type="Proteomes" id="UP000050421">
    <property type="component" value="Unassembled WGS sequence"/>
</dbReference>
<comment type="caution">
    <text evidence="9">The sequence shown here is derived from an EMBL/GenBank/DDBJ whole genome shotgun (WGS) entry which is preliminary data.</text>
</comment>
<dbReference type="PANTHER" id="PTHR34701:SF1">
    <property type="entry name" value="TRANSCRIPTIONAL REGULATOR MRAZ"/>
    <property type="match status" value="1"/>
</dbReference>
<dbReference type="PROSITE" id="PS51740">
    <property type="entry name" value="SPOVT_ABRB"/>
    <property type="match status" value="2"/>
</dbReference>
<evidence type="ECO:0000256" key="6">
    <source>
        <dbReference type="ARBA" id="ARBA00023163"/>
    </source>
</evidence>
<dbReference type="CDD" id="cd16321">
    <property type="entry name" value="MraZ_C"/>
    <property type="match status" value="1"/>
</dbReference>
<evidence type="ECO:0000256" key="2">
    <source>
        <dbReference type="ARBA" id="ARBA00022490"/>
    </source>
</evidence>
<organism evidence="9 10">
    <name type="scientific">Algoriphagus marincola HL-49</name>
    <dbReference type="NCBI Taxonomy" id="1305737"/>
    <lineage>
        <taxon>Bacteria</taxon>
        <taxon>Pseudomonadati</taxon>
        <taxon>Bacteroidota</taxon>
        <taxon>Cytophagia</taxon>
        <taxon>Cytophagales</taxon>
        <taxon>Cyclobacteriaceae</taxon>
        <taxon>Algoriphagus</taxon>
    </lineage>
</organism>
<protein>
    <recommendedName>
        <fullName evidence="1 7">Transcriptional regulator MraZ</fullName>
    </recommendedName>
</protein>
<evidence type="ECO:0000313" key="9">
    <source>
        <dbReference type="EMBL" id="KPQ16736.1"/>
    </source>
</evidence>
<dbReference type="CDD" id="cd16320">
    <property type="entry name" value="MraZ_N"/>
    <property type="match status" value="1"/>
</dbReference>
<evidence type="ECO:0000313" key="10">
    <source>
        <dbReference type="Proteomes" id="UP000050421"/>
    </source>
</evidence>
<feature type="domain" description="SpoVT-AbrB" evidence="8">
    <location>
        <begin position="55"/>
        <end position="101"/>
    </location>
</feature>
<evidence type="ECO:0000256" key="4">
    <source>
        <dbReference type="ARBA" id="ARBA00023015"/>
    </source>
</evidence>
<dbReference type="InterPro" id="IPR037914">
    <property type="entry name" value="SpoVT-AbrB_sf"/>
</dbReference>
<reference evidence="9 10" key="1">
    <citation type="submission" date="2015-09" db="EMBL/GenBank/DDBJ databases">
        <title>Identification and resolution of microdiversity through metagenomic sequencing of parallel consortia.</title>
        <authorList>
            <person name="Nelson W.C."/>
            <person name="Romine M.F."/>
            <person name="Lindemann S.R."/>
        </authorList>
    </citation>
    <scope>NUCLEOTIDE SEQUENCE [LARGE SCALE GENOMIC DNA]</scope>
    <source>
        <strain evidence="9">HL-49</strain>
    </source>
</reference>
<comment type="subunit">
    <text evidence="7">Forms oligomers.</text>
</comment>
<dbReference type="InterPro" id="IPR020603">
    <property type="entry name" value="MraZ_dom"/>
</dbReference>
<dbReference type="GO" id="GO:0000976">
    <property type="term" value="F:transcription cis-regulatory region binding"/>
    <property type="evidence" value="ECO:0007669"/>
    <property type="project" value="TreeGrafter"/>
</dbReference>
<keyword evidence="4 7" id="KW-0805">Transcription regulation</keyword>
<dbReference type="GO" id="GO:2000143">
    <property type="term" value="P:negative regulation of DNA-templated transcription initiation"/>
    <property type="evidence" value="ECO:0007669"/>
    <property type="project" value="TreeGrafter"/>
</dbReference>
<dbReference type="STRING" id="1305737.GCA_000526355_02356"/>
<dbReference type="GO" id="GO:0003700">
    <property type="term" value="F:DNA-binding transcription factor activity"/>
    <property type="evidence" value="ECO:0007669"/>
    <property type="project" value="UniProtKB-UniRule"/>
</dbReference>
<keyword evidence="6 7" id="KW-0804">Transcription</keyword>
<dbReference type="GO" id="GO:0051301">
    <property type="term" value="P:cell division"/>
    <property type="evidence" value="ECO:0007669"/>
    <property type="project" value="UniProtKB-KW"/>
</dbReference>
<accession>A0A0P7Y9F6</accession>
<dbReference type="InterPro" id="IPR035644">
    <property type="entry name" value="MraZ_C"/>
</dbReference>
<dbReference type="PATRIC" id="fig|1305737.6.peg.2171"/>